<accession>A0A4R3YCF8</accession>
<dbReference type="RefSeq" id="WP_124948276.1">
    <property type="nucleotide sequence ID" value="NZ_BHVT01000081.1"/>
</dbReference>
<organism evidence="2 3">
    <name type="scientific">Sulfurirhabdus autotrophica</name>
    <dbReference type="NCBI Taxonomy" id="1706046"/>
    <lineage>
        <taxon>Bacteria</taxon>
        <taxon>Pseudomonadati</taxon>
        <taxon>Pseudomonadota</taxon>
        <taxon>Betaproteobacteria</taxon>
        <taxon>Nitrosomonadales</taxon>
        <taxon>Sulfuricellaceae</taxon>
        <taxon>Sulfurirhabdus</taxon>
    </lineage>
</organism>
<evidence type="ECO:0008006" key="4">
    <source>
        <dbReference type="Google" id="ProtNLM"/>
    </source>
</evidence>
<proteinExistence type="predicted"/>
<dbReference type="OrthoDB" id="8558195at2"/>
<keyword evidence="1" id="KW-0732">Signal</keyword>
<keyword evidence="3" id="KW-1185">Reference proteome</keyword>
<dbReference type="AlphaFoldDB" id="A0A4R3YCF8"/>
<name>A0A4R3YCF8_9PROT</name>
<evidence type="ECO:0000313" key="3">
    <source>
        <dbReference type="Proteomes" id="UP000295367"/>
    </source>
</evidence>
<sequence length="795" mass="87579">MSFINCLSSQLRCFLTVFLLFVCSVANAQIIDHIDVTPGEHDAEIVIHFSEKILYLRHIPLNEGVKLRIFLRLIDTNLLESDLVQEIVRSPKTERVPDLTILYPELINGMLVTFSQSTKYSVRPGSDGQSIAITVPLLPAEKKSSAPVPEVKKPIEKIAKELPPVSTVMPAPLSVPSKVAPVIQPAPAPIKTPPVSQPIDAMSQGAKESGVSPVPQAPMPSSTEIETRAKAYMDEARHAIAAKDSATAVNRLYRVLGLPASSQTEAAQALIGEAREMSGEVLKARAEYDLYLKLFPSGPNAQHVKERLAALPKGASIARSTTRALPKEAGPADWTFNGSVSSYYYTGKSQIETLVPPPPGQLTFNRDTLSLVDQDSLITSINLNARRRDAFRDTRLVVRGTDNHNYLSPTRSYTRLYSAYLDHTDRQAGYYFRVGRQNPNGMGVMDRFDGLQAGFNLNPEWRINGVYGDAVEFNSPFKKNFYGASVDLLPQIGLPGVSVYAIEQTLDDLANRRAIGTEVRYFDGHVTAYGMLDYDVLYKGVNIALLQGNYLSDKGDNYFFVLDHRRAPSYSLTNALPAAPGLSLQEMIALQGLDQVRTQATSLTAISDMFAIGVTHPLSENWQVGVDYRLSSISSTEPVKAVLPLALIGTCIGVIDPVNETCIIDTASQQASGMNHVVSFQAVGTNLFSSNAVGVANLSLIQAPTYSGQALSLSYVFPFWEKWRLDTNLRYYTQKDDSDNKQDRISPSLKLAYQWRTSLYLEGEVGHEVSNSSGPTRDDHSSRDYMYMGVRWDIH</sequence>
<feature type="chain" id="PRO_5020962382" description="Tetratricopeptide repeat protein" evidence="1">
    <location>
        <begin position="29"/>
        <end position="795"/>
    </location>
</feature>
<dbReference type="Proteomes" id="UP000295367">
    <property type="component" value="Unassembled WGS sequence"/>
</dbReference>
<gene>
    <name evidence="2" type="ORF">EDC63_10228</name>
</gene>
<evidence type="ECO:0000313" key="2">
    <source>
        <dbReference type="EMBL" id="TCV89511.1"/>
    </source>
</evidence>
<reference evidence="2 3" key="1">
    <citation type="submission" date="2019-03" db="EMBL/GenBank/DDBJ databases">
        <title>Genomic Encyclopedia of Type Strains, Phase IV (KMG-IV): sequencing the most valuable type-strain genomes for metagenomic binning, comparative biology and taxonomic classification.</title>
        <authorList>
            <person name="Goeker M."/>
        </authorList>
    </citation>
    <scope>NUCLEOTIDE SEQUENCE [LARGE SCALE GENOMIC DNA]</scope>
    <source>
        <strain evidence="2 3">DSM 100309</strain>
    </source>
</reference>
<protein>
    <recommendedName>
        <fullName evidence="4">Tetratricopeptide repeat protein</fullName>
    </recommendedName>
</protein>
<dbReference type="EMBL" id="SMCO01000002">
    <property type="protein sequence ID" value="TCV89511.1"/>
    <property type="molecule type" value="Genomic_DNA"/>
</dbReference>
<feature type="signal peptide" evidence="1">
    <location>
        <begin position="1"/>
        <end position="28"/>
    </location>
</feature>
<evidence type="ECO:0000256" key="1">
    <source>
        <dbReference type="SAM" id="SignalP"/>
    </source>
</evidence>
<dbReference type="Gene3D" id="1.25.40.10">
    <property type="entry name" value="Tetratricopeptide repeat domain"/>
    <property type="match status" value="1"/>
</dbReference>
<dbReference type="InterPro" id="IPR011990">
    <property type="entry name" value="TPR-like_helical_dom_sf"/>
</dbReference>
<comment type="caution">
    <text evidence="2">The sequence shown here is derived from an EMBL/GenBank/DDBJ whole genome shotgun (WGS) entry which is preliminary data.</text>
</comment>